<reference evidence="3" key="1">
    <citation type="submission" date="2019-03" db="EMBL/GenBank/DDBJ databases">
        <title>Snf2 controls pulcherriminic acid biosynthesis and connects pigmentation and antifungal activity of the yeast Metschnikowia pulcherrima.</title>
        <authorList>
            <person name="Gore-Lloyd D."/>
            <person name="Sumann I."/>
            <person name="Brachmann A.O."/>
            <person name="Schneeberger K."/>
            <person name="Ortiz-Merino R.A."/>
            <person name="Moreno-Beltran M."/>
            <person name="Schlaefli M."/>
            <person name="Kirner P."/>
            <person name="Santos Kron A."/>
            <person name="Wolfe K.H."/>
            <person name="Piel J."/>
            <person name="Ahrens C.H."/>
            <person name="Henk D."/>
            <person name="Freimoser F.M."/>
        </authorList>
    </citation>
    <scope>NUCLEOTIDE SEQUENCE [LARGE SCALE GENOMIC DNA]</scope>
    <source>
        <strain evidence="3">APC 1.2</strain>
    </source>
</reference>
<evidence type="ECO:0000313" key="3">
    <source>
        <dbReference type="Proteomes" id="UP000292447"/>
    </source>
</evidence>
<accession>A0A4P6XJW0</accession>
<dbReference type="EMBL" id="CP034456">
    <property type="protein sequence ID" value="QBM86765.1"/>
    <property type="molecule type" value="Genomic_DNA"/>
</dbReference>
<sequence length="533" mass="57023">MLNKKTLSLKLGKSFQAPPDAPFTPVEQTLHTPVDAPNQNSYFAYPSLGNQHELSFFSQPQDNDSDDVMTDVDEPLLVPGPRMIRNYSVSFTSSFDQILMNIYSHILLLPTTTPFLGFIPPLGLASRVANETLNKIIHDSDPACGSGHSVYDVQGTLNHEQLKNAATTPIMLQLIRKRLLDLCSAQKVVKPKNGSTPVLAVTSVQIAVPATHSGGNFQNNSIYSGLGLRQLSISTLLLNEQNTTNYIQSQSSQAAQTAALAGSRLRSSSLNLRKHSLTRNNSMNGSSWLHVGNMANVRAGGSLGMNPDFGASSDSLQLMNDFVPHAFLTRLGSSLSTYGPGANSGANSGFNAMMMDYQTPPSSAKSSISQGSSSPSLSSRETPYSYLPASAGSFSDNEASGSLISRARSSSRGGNACPFPKPLTINTDLSQQSFNDTQNFGFGGPINGETLHLPFVSAVSAPEDFEYFGQSNTSSSSTVLESVLPNVSGLRSGSLGSDFQQSRDSSGAKVNMPLQYSLSEKKRDSLKMKRGIH</sequence>
<dbReference type="STRING" id="2163413.A0A4P6XJW0"/>
<name>A0A4P6XJW0_9ASCO</name>
<evidence type="ECO:0000256" key="1">
    <source>
        <dbReference type="SAM" id="MobiDB-lite"/>
    </source>
</evidence>
<dbReference type="Proteomes" id="UP000292447">
    <property type="component" value="Chromosome I"/>
</dbReference>
<keyword evidence="3" id="KW-1185">Reference proteome</keyword>
<gene>
    <name evidence="2" type="ORF">METSCH_A14120</name>
</gene>
<feature type="compositionally biased region" description="Low complexity" evidence="1">
    <location>
        <begin position="360"/>
        <end position="382"/>
    </location>
</feature>
<feature type="region of interest" description="Disordered" evidence="1">
    <location>
        <begin position="494"/>
        <end position="513"/>
    </location>
</feature>
<organism evidence="2 3">
    <name type="scientific">Metschnikowia aff. pulcherrima</name>
    <dbReference type="NCBI Taxonomy" id="2163413"/>
    <lineage>
        <taxon>Eukaryota</taxon>
        <taxon>Fungi</taxon>
        <taxon>Dikarya</taxon>
        <taxon>Ascomycota</taxon>
        <taxon>Saccharomycotina</taxon>
        <taxon>Pichiomycetes</taxon>
        <taxon>Metschnikowiaceae</taxon>
        <taxon>Metschnikowia</taxon>
    </lineage>
</organism>
<protein>
    <submittedName>
        <fullName evidence="2">Uncharacterized protein</fullName>
    </submittedName>
</protein>
<feature type="region of interest" description="Disordered" evidence="1">
    <location>
        <begin position="353"/>
        <end position="382"/>
    </location>
</feature>
<feature type="compositionally biased region" description="Polar residues" evidence="1">
    <location>
        <begin position="494"/>
        <end position="505"/>
    </location>
</feature>
<dbReference type="AlphaFoldDB" id="A0A4P6XJW0"/>
<evidence type="ECO:0000313" key="2">
    <source>
        <dbReference type="EMBL" id="QBM86765.1"/>
    </source>
</evidence>
<proteinExistence type="predicted"/>